<evidence type="ECO:0000313" key="3">
    <source>
        <dbReference type="EMBL" id="CEM30378.1"/>
    </source>
</evidence>
<reference evidence="3" key="1">
    <citation type="submission" date="2014-11" db="EMBL/GenBank/DDBJ databases">
        <authorList>
            <person name="Otto D Thomas"/>
            <person name="Naeem Raeece"/>
        </authorList>
    </citation>
    <scope>NUCLEOTIDE SEQUENCE</scope>
</reference>
<feature type="region of interest" description="Disordered" evidence="2">
    <location>
        <begin position="491"/>
        <end position="547"/>
    </location>
</feature>
<feature type="region of interest" description="Disordered" evidence="2">
    <location>
        <begin position="44"/>
        <end position="82"/>
    </location>
</feature>
<feature type="repeat" description="ANK" evidence="1">
    <location>
        <begin position="169"/>
        <end position="193"/>
    </location>
</feature>
<accession>A0A0G4GKB1</accession>
<feature type="compositionally biased region" description="Acidic residues" evidence="2">
    <location>
        <begin position="497"/>
        <end position="518"/>
    </location>
</feature>
<dbReference type="InterPro" id="IPR002110">
    <property type="entry name" value="Ankyrin_rpt"/>
</dbReference>
<name>A0A0G4GKB1_9ALVE</name>
<feature type="repeat" description="ANK" evidence="1">
    <location>
        <begin position="247"/>
        <end position="279"/>
    </location>
</feature>
<keyword evidence="1" id="KW-0040">ANK repeat</keyword>
<feature type="repeat" description="ANK" evidence="1">
    <location>
        <begin position="362"/>
        <end position="394"/>
    </location>
</feature>
<dbReference type="Gene3D" id="1.25.40.20">
    <property type="entry name" value="Ankyrin repeat-containing domain"/>
    <property type="match status" value="1"/>
</dbReference>
<feature type="compositionally biased region" description="Low complexity" evidence="2">
    <location>
        <begin position="60"/>
        <end position="74"/>
    </location>
</feature>
<sequence length="547" mass="59786">MNSLLPVLVQLDAVEATFSNVIEGFRQKKKVFASFLDTQPFFESQTDAGGSQPVPPPPAAAAAAAAQSEPQASVHGESDDLDPRDTASLNRLFFLISQFKQDFTAEMTSLLNRHYKMDLSDLFAGDIGRMIASFQPVDAQTLCSAVDRSSPEDVCLLLQVGAQVDELHEGETALMRAVSEGKEAITKMLVQRGGADLGVTMRFQEETGRTALHFACERRIVTPIRKQFEIARFLLSEGADPNAADEEDETPLHEAAHRGPGAMIDLLVSYKADVNAKDNEGAGPLSQAVIGNCIEAAQRLIAHGTKVNHPDEEGMGPLHFTVLPLRVVDTKERTVRVRVIERKEMAEFLLDHGADVNMADEEGKTILHHAALRGAKGVLGVALSRGADVDVRDAMGRTALHSVCFREQEVSSGNGAATQWLHAPISEIRSHWEAARLLICHGVDLQAVDEDGKTAMQLSRRQWPYIGIMGRDFERLSLVRLFRRVEKGGDVSNLTDGLDDEGSSEEEEEEEDEESAEESSERSGDGDLDLEVDGEGGEEFQEEGEEE</sequence>
<dbReference type="PANTHER" id="PTHR24118:SF99">
    <property type="entry name" value="POTE ANKYRIN DOMAIN FAMILY MEMBER 3C-RELATED"/>
    <property type="match status" value="1"/>
</dbReference>
<proteinExistence type="predicted"/>
<dbReference type="Pfam" id="PF00023">
    <property type="entry name" value="Ank"/>
    <property type="match status" value="1"/>
</dbReference>
<gene>
    <name evidence="3" type="ORF">Cvel_22283</name>
</gene>
<dbReference type="SMART" id="SM00248">
    <property type="entry name" value="ANK"/>
    <property type="match status" value="7"/>
</dbReference>
<dbReference type="PhylomeDB" id="A0A0G4GKB1"/>
<feature type="compositionally biased region" description="Acidic residues" evidence="2">
    <location>
        <begin position="526"/>
        <end position="547"/>
    </location>
</feature>
<evidence type="ECO:0000256" key="2">
    <source>
        <dbReference type="SAM" id="MobiDB-lite"/>
    </source>
</evidence>
<dbReference type="PROSITE" id="PS50088">
    <property type="entry name" value="ANK_REPEAT"/>
    <property type="match status" value="4"/>
</dbReference>
<dbReference type="Pfam" id="PF12796">
    <property type="entry name" value="Ank_2"/>
    <property type="match status" value="2"/>
</dbReference>
<dbReference type="VEuPathDB" id="CryptoDB:Cvel_22283"/>
<dbReference type="SUPFAM" id="SSF48403">
    <property type="entry name" value="Ankyrin repeat"/>
    <property type="match status" value="1"/>
</dbReference>
<feature type="repeat" description="ANK" evidence="1">
    <location>
        <begin position="207"/>
        <end position="246"/>
    </location>
</feature>
<organism evidence="3">
    <name type="scientific">Chromera velia CCMP2878</name>
    <dbReference type="NCBI Taxonomy" id="1169474"/>
    <lineage>
        <taxon>Eukaryota</taxon>
        <taxon>Sar</taxon>
        <taxon>Alveolata</taxon>
        <taxon>Colpodellida</taxon>
        <taxon>Chromeraceae</taxon>
        <taxon>Chromera</taxon>
    </lineage>
</organism>
<dbReference type="PROSITE" id="PS50297">
    <property type="entry name" value="ANK_REP_REGION"/>
    <property type="match status" value="4"/>
</dbReference>
<dbReference type="PANTHER" id="PTHR24118">
    <property type="entry name" value="POTE ANKYRIN DOMAIN"/>
    <property type="match status" value="1"/>
</dbReference>
<protein>
    <submittedName>
        <fullName evidence="3">Uncharacterized protein</fullName>
    </submittedName>
</protein>
<dbReference type="InterPro" id="IPR036770">
    <property type="entry name" value="Ankyrin_rpt-contain_sf"/>
</dbReference>
<evidence type="ECO:0000256" key="1">
    <source>
        <dbReference type="PROSITE-ProRule" id="PRU00023"/>
    </source>
</evidence>
<dbReference type="EMBL" id="CDMZ01001298">
    <property type="protein sequence ID" value="CEM30378.1"/>
    <property type="molecule type" value="Genomic_DNA"/>
</dbReference>
<dbReference type="AlphaFoldDB" id="A0A0G4GKB1"/>